<sequence>MHLAVLHGPNLNLLGERRPEKYGTTTLAEITADVDRAAARWGATAVHFQSNHEGDLVDWIHTHRDAVDAIVINPAGLTPVAYSLLDAIRDTDRPFAVVHISQWHALDGKERDDIFAPSAAVYLTGAGWHGYALALEALVFKVRDRVPEENSAIIGP</sequence>
<dbReference type="GO" id="GO:0008652">
    <property type="term" value="P:amino acid biosynthetic process"/>
    <property type="evidence" value="ECO:0007669"/>
    <property type="project" value="UniProtKB-KW"/>
</dbReference>
<keyword evidence="7" id="KW-0057">Aromatic amino acid biosynthesis</keyword>
<feature type="binding site" evidence="7">
    <location>
        <position position="73"/>
    </location>
    <ligand>
        <name>substrate</name>
    </ligand>
</feature>
<dbReference type="SUPFAM" id="SSF52304">
    <property type="entry name" value="Type II 3-dehydroquinate dehydratase"/>
    <property type="match status" value="1"/>
</dbReference>
<name>A0A9Y2IAR2_9PSEU</name>
<dbReference type="InterPro" id="IPR001874">
    <property type="entry name" value="DHquinase_II"/>
</dbReference>
<dbReference type="InterPro" id="IPR036441">
    <property type="entry name" value="DHquinase_II_sf"/>
</dbReference>
<keyword evidence="7" id="KW-0028">Amino-acid biosynthesis</keyword>
<dbReference type="HAMAP" id="MF_00169">
    <property type="entry name" value="AroQ"/>
    <property type="match status" value="1"/>
</dbReference>
<organism evidence="10 11">
    <name type="scientific">Amycolatopsis carbonis</name>
    <dbReference type="NCBI Taxonomy" id="715471"/>
    <lineage>
        <taxon>Bacteria</taxon>
        <taxon>Bacillati</taxon>
        <taxon>Actinomycetota</taxon>
        <taxon>Actinomycetes</taxon>
        <taxon>Pseudonocardiales</taxon>
        <taxon>Pseudonocardiaceae</taxon>
        <taxon>Amycolatopsis</taxon>
    </lineage>
</organism>
<dbReference type="RefSeq" id="WP_285966301.1">
    <property type="nucleotide sequence ID" value="NZ_CP127294.1"/>
</dbReference>
<dbReference type="GO" id="GO:0009073">
    <property type="term" value="P:aromatic amino acid family biosynthetic process"/>
    <property type="evidence" value="ECO:0007669"/>
    <property type="project" value="UniProtKB-KW"/>
</dbReference>
<feature type="binding site" evidence="7">
    <location>
        <begin position="100"/>
        <end position="101"/>
    </location>
    <ligand>
        <name>substrate</name>
    </ligand>
</feature>
<evidence type="ECO:0000256" key="8">
    <source>
        <dbReference type="PIRSR" id="PIRSR001399-1"/>
    </source>
</evidence>
<proteinExistence type="inferred from homology"/>
<dbReference type="GO" id="GO:0009423">
    <property type="term" value="P:chorismate biosynthetic process"/>
    <property type="evidence" value="ECO:0007669"/>
    <property type="project" value="UniProtKB-UniRule"/>
</dbReference>
<evidence type="ECO:0000256" key="9">
    <source>
        <dbReference type="PIRSR" id="PIRSR001399-3"/>
    </source>
</evidence>
<dbReference type="PANTHER" id="PTHR21272:SF3">
    <property type="entry name" value="CATABOLIC 3-DEHYDROQUINASE"/>
    <property type="match status" value="1"/>
</dbReference>
<evidence type="ECO:0000256" key="1">
    <source>
        <dbReference type="ARBA" id="ARBA00001864"/>
    </source>
</evidence>
<dbReference type="KEGG" id="acab:QRX50_28930"/>
<dbReference type="PIRSF" id="PIRSF001399">
    <property type="entry name" value="DHquinase_II"/>
    <property type="match status" value="1"/>
</dbReference>
<dbReference type="Gene3D" id="3.40.50.9100">
    <property type="entry name" value="Dehydroquinase, class II"/>
    <property type="match status" value="1"/>
</dbReference>
<dbReference type="CDD" id="cd00466">
    <property type="entry name" value="DHQase_II"/>
    <property type="match status" value="1"/>
</dbReference>
<comment type="pathway">
    <text evidence="2 7">Metabolic intermediate biosynthesis; chorismate biosynthesis; chorismate from D-erythrose 4-phosphate and phosphoenolpyruvate: step 3/7.</text>
</comment>
<dbReference type="EC" id="4.2.1.10" evidence="5 7"/>
<evidence type="ECO:0000313" key="10">
    <source>
        <dbReference type="EMBL" id="WIX75531.1"/>
    </source>
</evidence>
<evidence type="ECO:0000256" key="7">
    <source>
        <dbReference type="HAMAP-Rule" id="MF_00169"/>
    </source>
</evidence>
<evidence type="ECO:0000256" key="6">
    <source>
        <dbReference type="ARBA" id="ARBA00023239"/>
    </source>
</evidence>
<protein>
    <recommendedName>
        <fullName evidence="5 7">3-dehydroquinate dehydratase</fullName>
        <shortName evidence="7">3-dehydroquinase</shortName>
        <ecNumber evidence="5 7">4.2.1.10</ecNumber>
    </recommendedName>
    <alternativeName>
        <fullName evidence="7">Type II DHQase</fullName>
    </alternativeName>
</protein>
<comment type="subunit">
    <text evidence="4 7">Homododecamer.</text>
</comment>
<evidence type="ECO:0000256" key="4">
    <source>
        <dbReference type="ARBA" id="ARBA00011193"/>
    </source>
</evidence>
<evidence type="ECO:0000256" key="5">
    <source>
        <dbReference type="ARBA" id="ARBA00012060"/>
    </source>
</evidence>
<comment type="function">
    <text evidence="7">Catalyzes a trans-dehydration via an enolate intermediate.</text>
</comment>
<reference evidence="10 11" key="1">
    <citation type="submission" date="2023-06" db="EMBL/GenBank/DDBJ databases">
        <authorList>
            <person name="Oyuntsetseg B."/>
            <person name="Kim S.B."/>
        </authorList>
    </citation>
    <scope>NUCLEOTIDE SEQUENCE [LARGE SCALE GENOMIC DNA]</scope>
    <source>
        <strain evidence="10 11">2-15</strain>
    </source>
</reference>
<dbReference type="GO" id="GO:0019631">
    <property type="term" value="P:quinate catabolic process"/>
    <property type="evidence" value="ECO:0007669"/>
    <property type="project" value="TreeGrafter"/>
</dbReference>
<dbReference type="GO" id="GO:0003855">
    <property type="term" value="F:3-dehydroquinate dehydratase activity"/>
    <property type="evidence" value="ECO:0007669"/>
    <property type="project" value="UniProtKB-UniRule"/>
</dbReference>
<dbReference type="EMBL" id="CP127294">
    <property type="protein sequence ID" value="WIX75531.1"/>
    <property type="molecule type" value="Genomic_DNA"/>
</dbReference>
<accession>A0A9Y2IAR2</accession>
<comment type="similarity">
    <text evidence="3 7">Belongs to the type-II 3-dehydroquinase family.</text>
</comment>
<keyword evidence="6 7" id="KW-0456">Lyase</keyword>
<evidence type="ECO:0000313" key="11">
    <source>
        <dbReference type="Proteomes" id="UP001236014"/>
    </source>
</evidence>
<evidence type="ECO:0000256" key="2">
    <source>
        <dbReference type="ARBA" id="ARBA00004902"/>
    </source>
</evidence>
<dbReference type="NCBIfam" id="NF003807">
    <property type="entry name" value="PRK05395.1-4"/>
    <property type="match status" value="1"/>
</dbReference>
<gene>
    <name evidence="7" type="primary">aroQ</name>
    <name evidence="10" type="ORF">QRX50_28930</name>
</gene>
<evidence type="ECO:0000256" key="3">
    <source>
        <dbReference type="ARBA" id="ARBA00011037"/>
    </source>
</evidence>
<dbReference type="Pfam" id="PF01220">
    <property type="entry name" value="DHquinase_II"/>
    <property type="match status" value="1"/>
</dbReference>
<comment type="caution">
    <text evidence="7">Lacks conserved residue(s) required for the propagation of feature annotation.</text>
</comment>
<feature type="active site" description="Proton acceptor" evidence="7 8">
    <location>
        <position position="22"/>
    </location>
</feature>
<dbReference type="PANTHER" id="PTHR21272">
    <property type="entry name" value="CATABOLIC 3-DEHYDROQUINASE"/>
    <property type="match status" value="1"/>
</dbReference>
<feature type="binding site" evidence="7">
    <location>
        <position position="86"/>
    </location>
    <ligand>
        <name>substrate</name>
    </ligand>
</feature>
<dbReference type="Proteomes" id="UP001236014">
    <property type="component" value="Chromosome"/>
</dbReference>
<feature type="site" description="Transition state stabilizer" evidence="7 9">
    <location>
        <position position="17"/>
    </location>
</feature>
<keyword evidence="11" id="KW-1185">Reference proteome</keyword>
<dbReference type="AlphaFoldDB" id="A0A9Y2IAR2"/>
<feature type="active site" description="Proton donor" evidence="7 8">
    <location>
        <position position="99"/>
    </location>
</feature>
<comment type="catalytic activity">
    <reaction evidence="1 7">
        <text>3-dehydroquinate = 3-dehydroshikimate + H2O</text>
        <dbReference type="Rhea" id="RHEA:21096"/>
        <dbReference type="ChEBI" id="CHEBI:15377"/>
        <dbReference type="ChEBI" id="CHEBI:16630"/>
        <dbReference type="ChEBI" id="CHEBI:32364"/>
        <dbReference type="EC" id="4.2.1.10"/>
    </reaction>
</comment>